<dbReference type="RefSeq" id="WP_253792885.1">
    <property type="nucleotide sequence ID" value="NZ_BAAAUB010000031.1"/>
</dbReference>
<feature type="region of interest" description="Disordered" evidence="1">
    <location>
        <begin position="287"/>
        <end position="330"/>
    </location>
</feature>
<evidence type="ECO:0000313" key="3">
    <source>
        <dbReference type="Proteomes" id="UP001206483"/>
    </source>
</evidence>
<evidence type="ECO:0000256" key="1">
    <source>
        <dbReference type="SAM" id="MobiDB-lite"/>
    </source>
</evidence>
<feature type="compositionally biased region" description="Basic and acidic residues" evidence="1">
    <location>
        <begin position="85"/>
        <end position="115"/>
    </location>
</feature>
<feature type="region of interest" description="Disordered" evidence="1">
    <location>
        <begin position="43"/>
        <end position="180"/>
    </location>
</feature>
<organism evidence="2 3">
    <name type="scientific">Kitasatospora paracochleata</name>
    <dbReference type="NCBI Taxonomy" id="58354"/>
    <lineage>
        <taxon>Bacteria</taxon>
        <taxon>Bacillati</taxon>
        <taxon>Actinomycetota</taxon>
        <taxon>Actinomycetes</taxon>
        <taxon>Kitasatosporales</taxon>
        <taxon>Streptomycetaceae</taxon>
        <taxon>Kitasatospora</taxon>
    </lineage>
</organism>
<feature type="compositionally biased region" description="Basic and acidic residues" evidence="1">
    <location>
        <begin position="45"/>
        <end position="59"/>
    </location>
</feature>
<sequence length="330" mass="36432">MTNQIVKALEEGAQKVGKTLAEDAGKAVKDLYHSAGDNLKKVAHNTREADRHHEGELKRILGGGSKNGPHGPGTPRSPHGPAGEGGKKKYFIHDDGRVQELRNGKLHDLDPKDGSGIHTLLDSSKKDHVKDPTEKDMRSTYHARKNKKNPSEKVSSEKIDSPTELSHAVEEARRAKGDYGGTNYASLHYKDADGKEFVLVGQSGDLRSHSERSIGKPLLGGREGNVQELYTERAPCQKDANCERWLARHFEPHNDDMKVSHGVDYNSSLPKEERDWGHKAYLDQLKQDHAAGSHGGTMGSHDFDAKGQENMEAAEARRQERAAKRARKGL</sequence>
<dbReference type="Pfam" id="PF14440">
    <property type="entry name" value="XOO_2897-deam"/>
    <property type="match status" value="1"/>
</dbReference>
<proteinExistence type="predicted"/>
<protein>
    <submittedName>
        <fullName evidence="2">Uncharacterized protein</fullName>
    </submittedName>
</protein>
<gene>
    <name evidence="2" type="ORF">FHR36_000209</name>
</gene>
<dbReference type="Proteomes" id="UP001206483">
    <property type="component" value="Unassembled WGS sequence"/>
</dbReference>
<feature type="compositionally biased region" description="Basic and acidic residues" evidence="1">
    <location>
        <begin position="123"/>
        <end position="139"/>
    </location>
</feature>
<dbReference type="InterPro" id="IPR032722">
    <property type="entry name" value="Deaminase_XOO_2897"/>
</dbReference>
<keyword evidence="3" id="KW-1185">Reference proteome</keyword>
<accession>A0ABT1IPR7</accession>
<reference evidence="2 3" key="1">
    <citation type="submission" date="2022-06" db="EMBL/GenBank/DDBJ databases">
        <title>Sequencing the genomes of 1000 actinobacteria strains.</title>
        <authorList>
            <person name="Klenk H.-P."/>
        </authorList>
    </citation>
    <scope>NUCLEOTIDE SEQUENCE [LARGE SCALE GENOMIC DNA]</scope>
    <source>
        <strain evidence="2 3">DSM 41656</strain>
    </source>
</reference>
<name>A0ABT1IPR7_9ACTN</name>
<evidence type="ECO:0000313" key="2">
    <source>
        <dbReference type="EMBL" id="MCP2307117.1"/>
    </source>
</evidence>
<feature type="compositionally biased region" description="Basic and acidic residues" evidence="1">
    <location>
        <begin position="301"/>
        <end position="323"/>
    </location>
</feature>
<dbReference type="EMBL" id="JAMZDX010000001">
    <property type="protein sequence ID" value="MCP2307117.1"/>
    <property type="molecule type" value="Genomic_DNA"/>
</dbReference>
<feature type="compositionally biased region" description="Basic and acidic residues" evidence="1">
    <location>
        <begin position="149"/>
        <end position="177"/>
    </location>
</feature>
<comment type="caution">
    <text evidence="2">The sequence shown here is derived from an EMBL/GenBank/DDBJ whole genome shotgun (WGS) entry which is preliminary data.</text>
</comment>